<keyword evidence="9" id="KW-0444">Lipid biosynthesis</keyword>
<keyword evidence="10 18" id="KW-0808">Transferase</keyword>
<comment type="caution">
    <text evidence="20">The sequence shown here is derived from an EMBL/GenBank/DDBJ whole genome shotgun (WGS) entry which is preliminary data.</text>
</comment>
<feature type="transmembrane region" description="Helical" evidence="19">
    <location>
        <begin position="55"/>
        <end position="73"/>
    </location>
</feature>
<name>A0A930G0Z5_9RHOO</name>
<organism evidence="20 21">
    <name type="scientific">Dechloromonas agitata</name>
    <dbReference type="NCBI Taxonomy" id="73030"/>
    <lineage>
        <taxon>Bacteria</taxon>
        <taxon>Pseudomonadati</taxon>
        <taxon>Pseudomonadota</taxon>
        <taxon>Betaproteobacteria</taxon>
        <taxon>Rhodocyclales</taxon>
        <taxon>Azonexaceae</taxon>
        <taxon>Dechloromonas</taxon>
    </lineage>
</organism>
<evidence type="ECO:0000313" key="20">
    <source>
        <dbReference type="EMBL" id="MBF1164238.1"/>
    </source>
</evidence>
<comment type="similarity">
    <text evidence="5 18">Belongs to the CDS family.</text>
</comment>
<evidence type="ECO:0000256" key="4">
    <source>
        <dbReference type="ARBA" id="ARBA00005189"/>
    </source>
</evidence>
<sequence length="267" mass="28562">MLRTRILTALVIAALLIPAIFWLDASLWAVLTAVITGIAGWEFARLAGLARPLQFAYGVLVGALAVALGCLPAEQLRDAGLILLILSVLFWLGVVPFWLRARWAVKAPTTMALVGLLVLLPTWYALFAIRGQGPAWLFGALLLVALADIAAYFFGRAFGRRKLAPNISPGKTWEGAYGAMFTVTLLALLTQWVVGGPDLVRLVALLLVMPLLTLVSIAGDLFESLLKRQAGLKDSSQLLPGHGGVLDRIDSHTAALPLIALLLTVLA</sequence>
<evidence type="ECO:0000256" key="1">
    <source>
        <dbReference type="ARBA" id="ARBA00001698"/>
    </source>
</evidence>
<feature type="transmembrane region" description="Helical" evidence="19">
    <location>
        <begin position="135"/>
        <end position="154"/>
    </location>
</feature>
<dbReference type="AlphaFoldDB" id="A0A930G0Z5"/>
<keyword evidence="17" id="KW-1208">Phospholipid metabolism</keyword>
<evidence type="ECO:0000256" key="19">
    <source>
        <dbReference type="SAM" id="Phobius"/>
    </source>
</evidence>
<evidence type="ECO:0000313" key="21">
    <source>
        <dbReference type="Proteomes" id="UP000718593"/>
    </source>
</evidence>
<feature type="transmembrane region" description="Helical" evidence="19">
    <location>
        <begin position="200"/>
        <end position="222"/>
    </location>
</feature>
<proteinExistence type="inferred from homology"/>
<evidence type="ECO:0000256" key="8">
    <source>
        <dbReference type="ARBA" id="ARBA00022475"/>
    </source>
</evidence>
<evidence type="ECO:0000256" key="9">
    <source>
        <dbReference type="ARBA" id="ARBA00022516"/>
    </source>
</evidence>
<evidence type="ECO:0000256" key="15">
    <source>
        <dbReference type="ARBA" id="ARBA00023136"/>
    </source>
</evidence>
<keyword evidence="12 18" id="KW-0548">Nucleotidyltransferase</keyword>
<evidence type="ECO:0000256" key="7">
    <source>
        <dbReference type="ARBA" id="ARBA00019373"/>
    </source>
</evidence>
<evidence type="ECO:0000256" key="6">
    <source>
        <dbReference type="ARBA" id="ARBA00012487"/>
    </source>
</evidence>
<accession>A0A930G0Z5</accession>
<evidence type="ECO:0000256" key="16">
    <source>
        <dbReference type="ARBA" id="ARBA00023209"/>
    </source>
</evidence>
<comment type="subcellular location">
    <subcellularLocation>
        <location evidence="2">Cell membrane</location>
        <topology evidence="2">Multi-pass membrane protein</topology>
    </subcellularLocation>
</comment>
<dbReference type="PROSITE" id="PS01315">
    <property type="entry name" value="CDS"/>
    <property type="match status" value="1"/>
</dbReference>
<comment type="pathway">
    <text evidence="3 18">Phospholipid metabolism; CDP-diacylglycerol biosynthesis; CDP-diacylglycerol from sn-glycerol 3-phosphate: step 3/3.</text>
</comment>
<keyword evidence="8" id="KW-1003">Cell membrane</keyword>
<dbReference type="GO" id="GO:0016024">
    <property type="term" value="P:CDP-diacylglycerol biosynthetic process"/>
    <property type="evidence" value="ECO:0007669"/>
    <property type="project" value="TreeGrafter"/>
</dbReference>
<evidence type="ECO:0000256" key="18">
    <source>
        <dbReference type="RuleBase" id="RU003938"/>
    </source>
</evidence>
<keyword evidence="11 18" id="KW-0812">Transmembrane</keyword>
<evidence type="ECO:0000256" key="3">
    <source>
        <dbReference type="ARBA" id="ARBA00005119"/>
    </source>
</evidence>
<dbReference type="EC" id="2.7.7.41" evidence="6 18"/>
<dbReference type="InterPro" id="IPR000374">
    <property type="entry name" value="PC_trans"/>
</dbReference>
<evidence type="ECO:0000256" key="2">
    <source>
        <dbReference type="ARBA" id="ARBA00004651"/>
    </source>
</evidence>
<evidence type="ECO:0000256" key="13">
    <source>
        <dbReference type="ARBA" id="ARBA00022989"/>
    </source>
</evidence>
<gene>
    <name evidence="20" type="ORF">HXL68_04260</name>
</gene>
<evidence type="ECO:0000256" key="5">
    <source>
        <dbReference type="ARBA" id="ARBA00010185"/>
    </source>
</evidence>
<evidence type="ECO:0000256" key="11">
    <source>
        <dbReference type="ARBA" id="ARBA00022692"/>
    </source>
</evidence>
<dbReference type="GO" id="GO:0004605">
    <property type="term" value="F:phosphatidate cytidylyltransferase activity"/>
    <property type="evidence" value="ECO:0007669"/>
    <property type="project" value="UniProtKB-EC"/>
</dbReference>
<comment type="pathway">
    <text evidence="4">Lipid metabolism.</text>
</comment>
<dbReference type="Pfam" id="PF01148">
    <property type="entry name" value="CTP_transf_1"/>
    <property type="match status" value="1"/>
</dbReference>
<dbReference type="PANTHER" id="PTHR46382:SF1">
    <property type="entry name" value="PHOSPHATIDATE CYTIDYLYLTRANSFERASE"/>
    <property type="match status" value="1"/>
</dbReference>
<keyword evidence="16" id="KW-0594">Phospholipid biosynthesis</keyword>
<feature type="transmembrane region" description="Helical" evidence="19">
    <location>
        <begin position="175"/>
        <end position="194"/>
    </location>
</feature>
<dbReference type="EMBL" id="JABZMI010000049">
    <property type="protein sequence ID" value="MBF1164238.1"/>
    <property type="molecule type" value="Genomic_DNA"/>
</dbReference>
<protein>
    <recommendedName>
        <fullName evidence="7 18">Phosphatidate cytidylyltransferase</fullName>
        <ecNumber evidence="6 18">2.7.7.41</ecNumber>
    </recommendedName>
</protein>
<feature type="transmembrane region" description="Helical" evidence="19">
    <location>
        <begin position="7"/>
        <end position="23"/>
    </location>
</feature>
<feature type="transmembrane region" description="Helical" evidence="19">
    <location>
        <begin position="111"/>
        <end position="129"/>
    </location>
</feature>
<reference evidence="20" key="1">
    <citation type="submission" date="2020-04" db="EMBL/GenBank/DDBJ databases">
        <title>Deep metagenomics examines the oral microbiome during advanced dental caries in children, revealing novel taxa and co-occurrences with host molecules.</title>
        <authorList>
            <person name="Baker J.L."/>
            <person name="Morton J.T."/>
            <person name="Dinis M."/>
            <person name="Alvarez R."/>
            <person name="Tran N.C."/>
            <person name="Knight R."/>
            <person name="Edlund A."/>
        </authorList>
    </citation>
    <scope>NUCLEOTIDE SEQUENCE</scope>
    <source>
        <strain evidence="20">JCVI_32_bin.24</strain>
    </source>
</reference>
<evidence type="ECO:0000256" key="10">
    <source>
        <dbReference type="ARBA" id="ARBA00022679"/>
    </source>
</evidence>
<dbReference type="Proteomes" id="UP000718593">
    <property type="component" value="Unassembled WGS sequence"/>
</dbReference>
<evidence type="ECO:0000256" key="12">
    <source>
        <dbReference type="ARBA" id="ARBA00022695"/>
    </source>
</evidence>
<feature type="transmembrane region" description="Helical" evidence="19">
    <location>
        <begin position="79"/>
        <end position="99"/>
    </location>
</feature>
<evidence type="ECO:0000256" key="17">
    <source>
        <dbReference type="ARBA" id="ARBA00023264"/>
    </source>
</evidence>
<evidence type="ECO:0000256" key="14">
    <source>
        <dbReference type="ARBA" id="ARBA00023098"/>
    </source>
</evidence>
<keyword evidence="15 19" id="KW-0472">Membrane</keyword>
<comment type="catalytic activity">
    <reaction evidence="1 18">
        <text>a 1,2-diacyl-sn-glycero-3-phosphate + CTP + H(+) = a CDP-1,2-diacyl-sn-glycerol + diphosphate</text>
        <dbReference type="Rhea" id="RHEA:16229"/>
        <dbReference type="ChEBI" id="CHEBI:15378"/>
        <dbReference type="ChEBI" id="CHEBI:33019"/>
        <dbReference type="ChEBI" id="CHEBI:37563"/>
        <dbReference type="ChEBI" id="CHEBI:58332"/>
        <dbReference type="ChEBI" id="CHEBI:58608"/>
        <dbReference type="EC" id="2.7.7.41"/>
    </reaction>
</comment>
<dbReference type="GO" id="GO:0005886">
    <property type="term" value="C:plasma membrane"/>
    <property type="evidence" value="ECO:0007669"/>
    <property type="project" value="UniProtKB-SubCell"/>
</dbReference>
<keyword evidence="14" id="KW-0443">Lipid metabolism</keyword>
<dbReference type="RefSeq" id="WP_027458604.1">
    <property type="nucleotide sequence ID" value="NZ_JARBJQ010000001.1"/>
</dbReference>
<keyword evidence="13 19" id="KW-1133">Transmembrane helix</keyword>
<dbReference type="PANTHER" id="PTHR46382">
    <property type="entry name" value="PHOSPHATIDATE CYTIDYLYLTRANSFERASE"/>
    <property type="match status" value="1"/>
</dbReference>